<keyword evidence="12" id="KW-1185">Reference proteome</keyword>
<dbReference type="Pfam" id="PF00069">
    <property type="entry name" value="Pkinase"/>
    <property type="match status" value="1"/>
</dbReference>
<comment type="catalytic activity">
    <reaction evidence="8">
        <text>L-seryl-[protein] + ATP = O-phospho-L-seryl-[protein] + ADP + H(+)</text>
        <dbReference type="Rhea" id="RHEA:17989"/>
        <dbReference type="Rhea" id="RHEA-COMP:9863"/>
        <dbReference type="Rhea" id="RHEA-COMP:11604"/>
        <dbReference type="ChEBI" id="CHEBI:15378"/>
        <dbReference type="ChEBI" id="CHEBI:29999"/>
        <dbReference type="ChEBI" id="CHEBI:30616"/>
        <dbReference type="ChEBI" id="CHEBI:83421"/>
        <dbReference type="ChEBI" id="CHEBI:456216"/>
        <dbReference type="EC" id="2.7.11.1"/>
    </reaction>
</comment>
<dbReference type="PANTHER" id="PTHR48012:SF10">
    <property type="entry name" value="FI20177P1"/>
    <property type="match status" value="1"/>
</dbReference>
<dbReference type="InterPro" id="IPR000719">
    <property type="entry name" value="Prot_kinase_dom"/>
</dbReference>
<accession>A0A8J5KSC1</accession>
<keyword evidence="6" id="KW-0067">ATP-binding</keyword>
<evidence type="ECO:0000256" key="9">
    <source>
        <dbReference type="SAM" id="MobiDB-lite"/>
    </source>
</evidence>
<dbReference type="GO" id="GO:0005737">
    <property type="term" value="C:cytoplasm"/>
    <property type="evidence" value="ECO:0007669"/>
    <property type="project" value="TreeGrafter"/>
</dbReference>
<dbReference type="AlphaFoldDB" id="A0A8J5KSC1"/>
<evidence type="ECO:0000256" key="5">
    <source>
        <dbReference type="ARBA" id="ARBA00022777"/>
    </source>
</evidence>
<evidence type="ECO:0000256" key="1">
    <source>
        <dbReference type="ARBA" id="ARBA00008874"/>
    </source>
</evidence>
<feature type="domain" description="Protein kinase" evidence="10">
    <location>
        <begin position="255"/>
        <end position="423"/>
    </location>
</feature>
<feature type="region of interest" description="Disordered" evidence="9">
    <location>
        <begin position="47"/>
        <end position="80"/>
    </location>
</feature>
<keyword evidence="4" id="KW-0547">Nucleotide-binding</keyword>
<comment type="catalytic activity">
    <reaction evidence="7">
        <text>L-threonyl-[protein] + ATP = O-phospho-L-threonyl-[protein] + ADP + H(+)</text>
        <dbReference type="Rhea" id="RHEA:46608"/>
        <dbReference type="Rhea" id="RHEA-COMP:11060"/>
        <dbReference type="Rhea" id="RHEA-COMP:11605"/>
        <dbReference type="ChEBI" id="CHEBI:15378"/>
        <dbReference type="ChEBI" id="CHEBI:30013"/>
        <dbReference type="ChEBI" id="CHEBI:30616"/>
        <dbReference type="ChEBI" id="CHEBI:61977"/>
        <dbReference type="ChEBI" id="CHEBI:456216"/>
        <dbReference type="EC" id="2.7.11.1"/>
    </reaction>
</comment>
<keyword evidence="5" id="KW-0418">Kinase</keyword>
<evidence type="ECO:0000256" key="2">
    <source>
        <dbReference type="ARBA" id="ARBA00022527"/>
    </source>
</evidence>
<evidence type="ECO:0000256" key="4">
    <source>
        <dbReference type="ARBA" id="ARBA00022741"/>
    </source>
</evidence>
<evidence type="ECO:0000313" key="11">
    <source>
        <dbReference type="EMBL" id="KAG6498263.1"/>
    </source>
</evidence>
<protein>
    <recommendedName>
        <fullName evidence="10">Protein kinase domain-containing protein</fullName>
    </recommendedName>
</protein>
<reference evidence="11 12" key="1">
    <citation type="submission" date="2020-08" db="EMBL/GenBank/DDBJ databases">
        <title>Plant Genome Project.</title>
        <authorList>
            <person name="Zhang R.-G."/>
        </authorList>
    </citation>
    <scope>NUCLEOTIDE SEQUENCE [LARGE SCALE GENOMIC DNA]</scope>
    <source>
        <tissue evidence="11">Rhizome</tissue>
    </source>
</reference>
<dbReference type="GO" id="GO:0005524">
    <property type="term" value="F:ATP binding"/>
    <property type="evidence" value="ECO:0007669"/>
    <property type="project" value="UniProtKB-KW"/>
</dbReference>
<dbReference type="PANTHER" id="PTHR48012">
    <property type="entry name" value="STERILE20-LIKE KINASE, ISOFORM B-RELATED"/>
    <property type="match status" value="1"/>
</dbReference>
<evidence type="ECO:0000313" key="12">
    <source>
        <dbReference type="Proteomes" id="UP000734854"/>
    </source>
</evidence>
<evidence type="ECO:0000259" key="10">
    <source>
        <dbReference type="PROSITE" id="PS50011"/>
    </source>
</evidence>
<keyword evidence="3" id="KW-0808">Transferase</keyword>
<feature type="region of interest" description="Disordered" evidence="9">
    <location>
        <begin position="105"/>
        <end position="148"/>
    </location>
</feature>
<dbReference type="EMBL" id="JACMSC010000012">
    <property type="protein sequence ID" value="KAG6498263.1"/>
    <property type="molecule type" value="Genomic_DNA"/>
</dbReference>
<dbReference type="GO" id="GO:0004674">
    <property type="term" value="F:protein serine/threonine kinase activity"/>
    <property type="evidence" value="ECO:0007669"/>
    <property type="project" value="UniProtKB-KW"/>
</dbReference>
<name>A0A8J5KSC1_ZINOF</name>
<evidence type="ECO:0000256" key="7">
    <source>
        <dbReference type="ARBA" id="ARBA00047899"/>
    </source>
</evidence>
<dbReference type="PROSITE" id="PS50011">
    <property type="entry name" value="PROTEIN_KINASE_DOM"/>
    <property type="match status" value="1"/>
</dbReference>
<evidence type="ECO:0000256" key="8">
    <source>
        <dbReference type="ARBA" id="ARBA00048679"/>
    </source>
</evidence>
<comment type="caution">
    <text evidence="11">The sequence shown here is derived from an EMBL/GenBank/DDBJ whole genome shotgun (WGS) entry which is preliminary data.</text>
</comment>
<comment type="similarity">
    <text evidence="1">Belongs to the protein kinase superfamily. STE Ser/Thr protein kinase family. STE20 subfamily.</text>
</comment>
<dbReference type="InterPro" id="IPR011009">
    <property type="entry name" value="Kinase-like_dom_sf"/>
</dbReference>
<proteinExistence type="inferred from homology"/>
<dbReference type="SUPFAM" id="SSF56112">
    <property type="entry name" value="Protein kinase-like (PK-like)"/>
    <property type="match status" value="1"/>
</dbReference>
<dbReference type="Proteomes" id="UP000734854">
    <property type="component" value="Unassembled WGS sequence"/>
</dbReference>
<feature type="region of interest" description="Disordered" evidence="9">
    <location>
        <begin position="198"/>
        <end position="229"/>
    </location>
</feature>
<sequence length="423" mass="46832">MLTLEFDRCIWFGLVEPNSLARSVMAFPSSRGRRGGRADLYSTVVVHGDDDDAGSQQDAASLDQEEEDEDPSLPPLLKRLPKDFGAAADDDESEGDDGNELYGTFIVRRDAHPSPSPTGRRTLRSPFMDLQRASPRSRGGDQDDPYSTFLVHSTAAGSSMSESVSGTFVRKTGRRDEGGFGSPFTSVAVEGVRGGEGGGFVQSQWEESKQQHQRRKASVSSVPDSVAKDDPSSKYELLHELGKHWIFFYLALDCLWNCSMAGKGSYGAVYKARDVKTSELVAVKVISLTEGEEGYDDIRGEIEMLQQCSHPNVVRYFGSYQGEEYLWVSPMAFTFYIWQIIMEYCGGGSIADLMNTTEESLDENQIAYICREALKVPLNCFMGDFGVAAQLTRTMSKRNTVIGTPHWMAPEVIQESRYDGKVI</sequence>
<keyword evidence="2" id="KW-0723">Serine/threonine-protein kinase</keyword>
<dbReference type="Gene3D" id="1.10.510.10">
    <property type="entry name" value="Transferase(Phosphotransferase) domain 1"/>
    <property type="match status" value="2"/>
</dbReference>
<organism evidence="11 12">
    <name type="scientific">Zingiber officinale</name>
    <name type="common">Ginger</name>
    <name type="synonym">Amomum zingiber</name>
    <dbReference type="NCBI Taxonomy" id="94328"/>
    <lineage>
        <taxon>Eukaryota</taxon>
        <taxon>Viridiplantae</taxon>
        <taxon>Streptophyta</taxon>
        <taxon>Embryophyta</taxon>
        <taxon>Tracheophyta</taxon>
        <taxon>Spermatophyta</taxon>
        <taxon>Magnoliopsida</taxon>
        <taxon>Liliopsida</taxon>
        <taxon>Zingiberales</taxon>
        <taxon>Zingiberaceae</taxon>
        <taxon>Zingiber</taxon>
    </lineage>
</organism>
<evidence type="ECO:0000256" key="3">
    <source>
        <dbReference type="ARBA" id="ARBA00022679"/>
    </source>
</evidence>
<gene>
    <name evidence="11" type="ORF">ZIOFF_046175</name>
</gene>
<dbReference type="InterPro" id="IPR050629">
    <property type="entry name" value="STE20/SPS1-PAK"/>
</dbReference>
<evidence type="ECO:0000256" key="6">
    <source>
        <dbReference type="ARBA" id="ARBA00022840"/>
    </source>
</evidence>